<keyword evidence="2" id="KW-0732">Signal</keyword>
<feature type="compositionally biased region" description="Low complexity" evidence="1">
    <location>
        <begin position="29"/>
        <end position="40"/>
    </location>
</feature>
<dbReference type="Gene3D" id="2.60.120.1200">
    <property type="match status" value="1"/>
</dbReference>
<reference evidence="5 6" key="1">
    <citation type="journal article" date="2010" name="Stand. Genomic Sci.">
        <title>Complete genome sequence of Coraliomargarita akajimensis type strain (04OKA010-24).</title>
        <authorList>
            <person name="Mavromatis K."/>
            <person name="Abt B."/>
            <person name="Brambilla E."/>
            <person name="Lapidus A."/>
            <person name="Copeland A."/>
            <person name="Deshpande S."/>
            <person name="Nolan M."/>
            <person name="Lucas S."/>
            <person name="Tice H."/>
            <person name="Cheng J.F."/>
            <person name="Han C."/>
            <person name="Detter J.C."/>
            <person name="Woyke T."/>
            <person name="Goodwin L."/>
            <person name="Pitluck S."/>
            <person name="Held B."/>
            <person name="Brettin T."/>
            <person name="Tapia R."/>
            <person name="Ivanova N."/>
            <person name="Mikhailova N."/>
            <person name="Pati A."/>
            <person name="Liolios K."/>
            <person name="Chen A."/>
            <person name="Palaniappan K."/>
            <person name="Land M."/>
            <person name="Hauser L."/>
            <person name="Chang Y.J."/>
            <person name="Jeffries C.D."/>
            <person name="Rohde M."/>
            <person name="Goker M."/>
            <person name="Bristow J."/>
            <person name="Eisen J.A."/>
            <person name="Markowitz V."/>
            <person name="Hugenholtz P."/>
            <person name="Klenk H.P."/>
            <person name="Kyrpides N.C."/>
        </authorList>
    </citation>
    <scope>NUCLEOTIDE SEQUENCE [LARGE SCALE GENOMIC DNA]</scope>
    <source>
        <strain evidence="6">DSM 45221 / IAM 15411 / JCM 23193 / KCTC 12865</strain>
    </source>
</reference>
<dbReference type="SMR" id="D5EMJ5"/>
<accession>D5EMJ5</accession>
<feature type="region of interest" description="Disordered" evidence="1">
    <location>
        <begin position="29"/>
        <end position="53"/>
    </location>
</feature>
<feature type="chain" id="PRO_5003070819" evidence="2">
    <location>
        <begin position="29"/>
        <end position="676"/>
    </location>
</feature>
<evidence type="ECO:0000259" key="3">
    <source>
        <dbReference type="Pfam" id="PF18040"/>
    </source>
</evidence>
<feature type="domain" description="Beta-porphyranase A C-terminal" evidence="3">
    <location>
        <begin position="579"/>
        <end position="672"/>
    </location>
</feature>
<dbReference type="GO" id="GO:0033916">
    <property type="term" value="F:beta-agarase activity"/>
    <property type="evidence" value="ECO:0007669"/>
    <property type="project" value="UniProtKB-EC"/>
</dbReference>
<organism evidence="5 6">
    <name type="scientific">Coraliomargarita akajimensis (strain DSM 45221 / IAM 15411 / JCM 23193 / KCTC 12865 / 04OKA010-24)</name>
    <dbReference type="NCBI Taxonomy" id="583355"/>
    <lineage>
        <taxon>Bacteria</taxon>
        <taxon>Pseudomonadati</taxon>
        <taxon>Verrucomicrobiota</taxon>
        <taxon>Opitutia</taxon>
        <taxon>Puniceicoccales</taxon>
        <taxon>Coraliomargaritaceae</taxon>
        <taxon>Coraliomargarita</taxon>
    </lineage>
</organism>
<evidence type="ECO:0000256" key="1">
    <source>
        <dbReference type="SAM" id="MobiDB-lite"/>
    </source>
</evidence>
<feature type="compositionally biased region" description="Basic and acidic residues" evidence="1">
    <location>
        <begin position="148"/>
        <end position="157"/>
    </location>
</feature>
<dbReference type="HOGENOM" id="CLU_019012_0_0_0"/>
<dbReference type="Pfam" id="PF18206">
    <property type="entry name" value="Porphyrn_cat_1"/>
    <property type="match status" value="1"/>
</dbReference>
<dbReference type="EMBL" id="CP001998">
    <property type="protein sequence ID" value="ADE53401.1"/>
    <property type="molecule type" value="Genomic_DNA"/>
</dbReference>
<dbReference type="SUPFAM" id="SSF51445">
    <property type="entry name" value="(Trans)glycosidases"/>
    <property type="match status" value="1"/>
</dbReference>
<dbReference type="InterPro" id="IPR013780">
    <property type="entry name" value="Glyco_hydro_b"/>
</dbReference>
<keyword evidence="5" id="KW-0326">Glycosidase</keyword>
<sequence>MKQFAKSLQKTVLATSCLSLLLVGCDQAGQAPAPETQPPATSEVEPVPSAPVEAKETVEAEVAVPAAPPEPVVAAPILPEPVVTDDEPVELTLYPHLTRSIGGVTRFRREQFITIHESPIADNWEYWQKELEISYGRDGGSRTSTRKRVPEDPKRPGYPDLTVLQKLGKQRRAKEAKAPHITPEISKEMVLCTHPEHYYARPDQDAAPWGPKHFEGAAEFTAHFMKEFWDDESRPRYLEVFNEPFVHRKDVGATIEGFCEQHVVVARRVKQLTPDVLVGGYTAAWVELEARNFAHWEGWQKKFMDLAGADMDFFSYHIYDGINVVGEARNRTGSNQEAIMDLIDQYSYILFDYAKPHLVSEYGMIPEGGMETVPYSAQRSAEMIRSTNGQLMSFMDHPDRMLKVIPFFLDKGLWTYGLKNEAVPGEANPFLLRRRLADGSFVETDLVDFYRYWKGINGNWLYHRSSDPDLRCHFLNDDRKLYVILSNLELEARTLNLKGLEDVRVQSVTKRSLRTDGDGPVLSETELPSIQTQMTLHGGESVILMIETQTFSQPVNKVLETRYYAVDYLKPIEANKPVQFSINKVRTGKGDARLRLSFGREHGTDRKPEVLLNNQPLEVPEDWAGDTQEGRTTFFGMLEIPVEMSQLRSSNTVTVTFPDSGGKVACAILQVNRVTR</sequence>
<dbReference type="Gene3D" id="3.20.20.80">
    <property type="entry name" value="Glycosidases"/>
    <property type="match status" value="1"/>
</dbReference>
<evidence type="ECO:0000313" key="6">
    <source>
        <dbReference type="Proteomes" id="UP000000925"/>
    </source>
</evidence>
<name>D5EMJ5_CORAD</name>
<dbReference type="Pfam" id="PF18040">
    <property type="entry name" value="BPA_C"/>
    <property type="match status" value="1"/>
</dbReference>
<feature type="signal peptide" evidence="2">
    <location>
        <begin position="1"/>
        <end position="28"/>
    </location>
</feature>
<evidence type="ECO:0000256" key="2">
    <source>
        <dbReference type="SAM" id="SignalP"/>
    </source>
</evidence>
<dbReference type="Proteomes" id="UP000000925">
    <property type="component" value="Chromosome"/>
</dbReference>
<dbReference type="InterPro" id="IPR040527">
    <property type="entry name" value="Beta-sand_Porphyrn"/>
</dbReference>
<keyword evidence="6" id="KW-1185">Reference proteome</keyword>
<dbReference type="eggNOG" id="COG3664">
    <property type="taxonomic scope" value="Bacteria"/>
</dbReference>
<protein>
    <submittedName>
        <fullName evidence="5">Beta-agarase</fullName>
        <ecNumber evidence="5">3.2.1.81</ecNumber>
    </submittedName>
</protein>
<gene>
    <name evidence="5" type="ordered locus">Caka_0376</name>
</gene>
<dbReference type="CDD" id="cd21510">
    <property type="entry name" value="agarase_cat"/>
    <property type="match status" value="1"/>
</dbReference>
<keyword evidence="5" id="KW-0378">Hydrolase</keyword>
<dbReference type="eggNOG" id="COG3170">
    <property type="taxonomic scope" value="Bacteria"/>
</dbReference>
<evidence type="ECO:0000259" key="4">
    <source>
        <dbReference type="Pfam" id="PF18206"/>
    </source>
</evidence>
<dbReference type="KEGG" id="caa:Caka_0376"/>
<dbReference type="PROSITE" id="PS51257">
    <property type="entry name" value="PROKAR_LIPOPROTEIN"/>
    <property type="match status" value="1"/>
</dbReference>
<dbReference type="STRING" id="583355.Caka_0376"/>
<dbReference type="InterPro" id="IPR017853">
    <property type="entry name" value="GH"/>
</dbReference>
<dbReference type="AlphaFoldDB" id="D5EMJ5"/>
<dbReference type="InterPro" id="IPR041224">
    <property type="entry name" value="BPA_C"/>
</dbReference>
<dbReference type="Gene3D" id="2.60.40.1180">
    <property type="entry name" value="Golgi alpha-mannosidase II"/>
    <property type="match status" value="1"/>
</dbReference>
<evidence type="ECO:0000313" key="5">
    <source>
        <dbReference type="EMBL" id="ADE53401.1"/>
    </source>
</evidence>
<feature type="domain" description="Porphyranase beta-sandwich" evidence="4">
    <location>
        <begin position="469"/>
        <end position="570"/>
    </location>
</feature>
<dbReference type="CAZy" id="GH86">
    <property type="family name" value="Glycoside Hydrolase Family 86"/>
</dbReference>
<dbReference type="EC" id="3.2.1.81" evidence="5"/>
<dbReference type="RefSeq" id="WP_013042126.1">
    <property type="nucleotide sequence ID" value="NC_014008.1"/>
</dbReference>
<feature type="region of interest" description="Disordered" evidence="1">
    <location>
        <begin position="136"/>
        <end position="160"/>
    </location>
</feature>
<proteinExistence type="predicted"/>